<protein>
    <submittedName>
        <fullName evidence="2">Uncharacterized protein</fullName>
    </submittedName>
</protein>
<evidence type="ECO:0000313" key="2">
    <source>
        <dbReference type="EMBL" id="SVE34229.1"/>
    </source>
</evidence>
<sequence>CTGGATSCWCRASSATSRVPADPLASDGCATPRSSATSPNCGRCAPASRP</sequence>
<dbReference type="EMBL" id="UINC01210659">
    <property type="protein sequence ID" value="SVE34229.1"/>
    <property type="molecule type" value="Genomic_DNA"/>
</dbReference>
<evidence type="ECO:0000256" key="1">
    <source>
        <dbReference type="SAM" id="MobiDB-lite"/>
    </source>
</evidence>
<feature type="non-terminal residue" evidence="2">
    <location>
        <position position="1"/>
    </location>
</feature>
<proteinExistence type="predicted"/>
<dbReference type="AlphaFoldDB" id="A0A383CQ82"/>
<accession>A0A383CQ82</accession>
<feature type="region of interest" description="Disordered" evidence="1">
    <location>
        <begin position="18"/>
        <end position="50"/>
    </location>
</feature>
<feature type="non-terminal residue" evidence="2">
    <location>
        <position position="50"/>
    </location>
</feature>
<organism evidence="2">
    <name type="scientific">marine metagenome</name>
    <dbReference type="NCBI Taxonomy" id="408172"/>
    <lineage>
        <taxon>unclassified sequences</taxon>
        <taxon>metagenomes</taxon>
        <taxon>ecological metagenomes</taxon>
    </lineage>
</organism>
<reference evidence="2" key="1">
    <citation type="submission" date="2018-05" db="EMBL/GenBank/DDBJ databases">
        <authorList>
            <person name="Lanie J.A."/>
            <person name="Ng W.-L."/>
            <person name="Kazmierczak K.M."/>
            <person name="Andrzejewski T.M."/>
            <person name="Davidsen T.M."/>
            <person name="Wayne K.J."/>
            <person name="Tettelin H."/>
            <person name="Glass J.I."/>
            <person name="Rusch D."/>
            <person name="Podicherti R."/>
            <person name="Tsui H.-C.T."/>
            <person name="Winkler M.E."/>
        </authorList>
    </citation>
    <scope>NUCLEOTIDE SEQUENCE</scope>
</reference>
<gene>
    <name evidence="2" type="ORF">METZ01_LOCUS487083</name>
</gene>
<name>A0A383CQ82_9ZZZZ</name>